<name>A0A392PV61_9FABA</name>
<proteinExistence type="predicted"/>
<dbReference type="EMBL" id="LXQA010098863">
    <property type="protein sequence ID" value="MCI15981.1"/>
    <property type="molecule type" value="Genomic_DNA"/>
</dbReference>
<accession>A0A392PV61</accession>
<organism evidence="1 2">
    <name type="scientific">Trifolium medium</name>
    <dbReference type="NCBI Taxonomy" id="97028"/>
    <lineage>
        <taxon>Eukaryota</taxon>
        <taxon>Viridiplantae</taxon>
        <taxon>Streptophyta</taxon>
        <taxon>Embryophyta</taxon>
        <taxon>Tracheophyta</taxon>
        <taxon>Spermatophyta</taxon>
        <taxon>Magnoliopsida</taxon>
        <taxon>eudicotyledons</taxon>
        <taxon>Gunneridae</taxon>
        <taxon>Pentapetalae</taxon>
        <taxon>rosids</taxon>
        <taxon>fabids</taxon>
        <taxon>Fabales</taxon>
        <taxon>Fabaceae</taxon>
        <taxon>Papilionoideae</taxon>
        <taxon>50 kb inversion clade</taxon>
        <taxon>NPAAA clade</taxon>
        <taxon>Hologalegina</taxon>
        <taxon>IRL clade</taxon>
        <taxon>Trifolieae</taxon>
        <taxon>Trifolium</taxon>
    </lineage>
</organism>
<evidence type="ECO:0000313" key="1">
    <source>
        <dbReference type="EMBL" id="MCI15981.1"/>
    </source>
</evidence>
<comment type="caution">
    <text evidence="1">The sequence shown here is derived from an EMBL/GenBank/DDBJ whole genome shotgun (WGS) entry which is preliminary data.</text>
</comment>
<dbReference type="AlphaFoldDB" id="A0A392PV61"/>
<evidence type="ECO:0000313" key="2">
    <source>
        <dbReference type="Proteomes" id="UP000265520"/>
    </source>
</evidence>
<reference evidence="1 2" key="1">
    <citation type="journal article" date="2018" name="Front. Plant Sci.">
        <title>Red Clover (Trifolium pratense) and Zigzag Clover (T. medium) - A Picture of Genomic Similarities and Differences.</title>
        <authorList>
            <person name="Dluhosova J."/>
            <person name="Istvanek J."/>
            <person name="Nedelnik J."/>
            <person name="Repkova J."/>
        </authorList>
    </citation>
    <scope>NUCLEOTIDE SEQUENCE [LARGE SCALE GENOMIC DNA]</scope>
    <source>
        <strain evidence="2">cv. 10/8</strain>
        <tissue evidence="1">Leaf</tissue>
    </source>
</reference>
<sequence>GIKALKQHLFQKFQTKDLGTLRYFLGIELAQLKSVIRIPEYMKSSLGKVLVLTNKGNTNIIGYSDAAGAEDASDAYFWLSHIHRLKYKFTGKQKA</sequence>
<dbReference type="Proteomes" id="UP000265520">
    <property type="component" value="Unassembled WGS sequence"/>
</dbReference>
<feature type="non-terminal residue" evidence="1">
    <location>
        <position position="1"/>
    </location>
</feature>
<evidence type="ECO:0008006" key="3">
    <source>
        <dbReference type="Google" id="ProtNLM"/>
    </source>
</evidence>
<keyword evidence="2" id="KW-1185">Reference proteome</keyword>
<protein>
    <recommendedName>
        <fullName evidence="3">Reverse transcriptase Ty1/copia-type domain-containing protein</fullName>
    </recommendedName>
</protein>